<dbReference type="EMBL" id="JARQWQ010000046">
    <property type="protein sequence ID" value="KAK2558015.1"/>
    <property type="molecule type" value="Genomic_DNA"/>
</dbReference>
<organism evidence="2 3">
    <name type="scientific">Acropora cervicornis</name>
    <name type="common">Staghorn coral</name>
    <dbReference type="NCBI Taxonomy" id="6130"/>
    <lineage>
        <taxon>Eukaryota</taxon>
        <taxon>Metazoa</taxon>
        <taxon>Cnidaria</taxon>
        <taxon>Anthozoa</taxon>
        <taxon>Hexacorallia</taxon>
        <taxon>Scleractinia</taxon>
        <taxon>Astrocoeniina</taxon>
        <taxon>Acroporidae</taxon>
        <taxon>Acropora</taxon>
    </lineage>
</organism>
<evidence type="ECO:0000313" key="3">
    <source>
        <dbReference type="Proteomes" id="UP001249851"/>
    </source>
</evidence>
<dbReference type="AlphaFoldDB" id="A0AAD9QB63"/>
<accession>A0AAD9QB63</accession>
<gene>
    <name evidence="2" type="ORF">P5673_019583</name>
</gene>
<sequence length="85" mass="9625">MLFRGEGENRQGASKSKKSPKPLYNVSYCQFYVLQATSRKQFPMIATQDALVTVTNIPMERGRKVKGEGVVVYSLREDTSFFISI</sequence>
<reference evidence="2" key="1">
    <citation type="journal article" date="2023" name="G3 (Bethesda)">
        <title>Whole genome assembly and annotation of the endangered Caribbean coral Acropora cervicornis.</title>
        <authorList>
            <person name="Selwyn J.D."/>
            <person name="Vollmer S.V."/>
        </authorList>
    </citation>
    <scope>NUCLEOTIDE SEQUENCE</scope>
    <source>
        <strain evidence="2">K2</strain>
    </source>
</reference>
<evidence type="ECO:0000256" key="1">
    <source>
        <dbReference type="SAM" id="MobiDB-lite"/>
    </source>
</evidence>
<evidence type="ECO:0000313" key="2">
    <source>
        <dbReference type="EMBL" id="KAK2558015.1"/>
    </source>
</evidence>
<feature type="region of interest" description="Disordered" evidence="1">
    <location>
        <begin position="1"/>
        <end position="22"/>
    </location>
</feature>
<dbReference type="Proteomes" id="UP001249851">
    <property type="component" value="Unassembled WGS sequence"/>
</dbReference>
<protein>
    <submittedName>
        <fullName evidence="2">Uncharacterized protein</fullName>
    </submittedName>
</protein>
<comment type="caution">
    <text evidence="2">The sequence shown here is derived from an EMBL/GenBank/DDBJ whole genome shotgun (WGS) entry which is preliminary data.</text>
</comment>
<name>A0AAD9QB63_ACRCE</name>
<proteinExistence type="predicted"/>
<keyword evidence="3" id="KW-1185">Reference proteome</keyword>
<reference evidence="2" key="2">
    <citation type="journal article" date="2023" name="Science">
        <title>Genomic signatures of disease resistance in endangered staghorn corals.</title>
        <authorList>
            <person name="Vollmer S.V."/>
            <person name="Selwyn J.D."/>
            <person name="Despard B.A."/>
            <person name="Roesel C.L."/>
        </authorList>
    </citation>
    <scope>NUCLEOTIDE SEQUENCE</scope>
    <source>
        <strain evidence="2">K2</strain>
    </source>
</reference>